<reference evidence="12 13" key="1">
    <citation type="submission" date="2015-02" db="EMBL/GenBank/DDBJ databases">
        <title>Draft genome sequence of Pseudomonas stutzeri NT0128 isolated from wheat (Triticum turgidum) rhizosphere.</title>
        <authorList>
            <person name="Tovi N."/>
            <person name="Frenk S."/>
            <person name="Hadar Y."/>
            <person name="Minz D."/>
        </authorList>
    </citation>
    <scope>NUCLEOTIDE SEQUENCE [LARGE SCALE GENOMIC DNA]</scope>
    <source>
        <strain evidence="12 13">NT0128</strain>
    </source>
</reference>
<keyword evidence="3" id="KW-0216">Detoxification</keyword>
<keyword evidence="4" id="KW-0285">Flavoprotein</keyword>
<evidence type="ECO:0000256" key="3">
    <source>
        <dbReference type="ARBA" id="ARBA00022575"/>
    </source>
</evidence>
<dbReference type="SUPFAM" id="SSF51412">
    <property type="entry name" value="Inosine monophosphate dehydrogenase (IMPDH)"/>
    <property type="match status" value="1"/>
</dbReference>
<dbReference type="EMBL" id="JYHV01000037">
    <property type="protein sequence ID" value="KJH79385.1"/>
    <property type="molecule type" value="Genomic_DNA"/>
</dbReference>
<dbReference type="Pfam" id="PF03060">
    <property type="entry name" value="NMO"/>
    <property type="match status" value="1"/>
</dbReference>
<dbReference type="GO" id="GO:0018580">
    <property type="term" value="F:nitronate monooxygenase activity"/>
    <property type="evidence" value="ECO:0007669"/>
    <property type="project" value="InterPro"/>
</dbReference>
<dbReference type="FunFam" id="3.20.20.70:FF:000154">
    <property type="entry name" value="Probable nitronate monooxygenase"/>
    <property type="match status" value="1"/>
</dbReference>
<evidence type="ECO:0000256" key="5">
    <source>
        <dbReference type="ARBA" id="ARBA00022643"/>
    </source>
</evidence>
<sequence length="347" mass="36349">MDIRDLLRITLPIIQAPMAGSQNHQLAAAVSMAGGLGSIPAGMLNADSLDAELSAMTALTDRPYNVNFFCHQPPAIEPEREQAWLDVLTPFLLEHQIDPMSIPSGATRKPFDAAMAEVVERYRPAVVSFHFGLPAPDLLRRVKATGARILSSATTLEEGHWLQNQGVDAVIAQGVEAGGHRGMFLSADIDGQVGTFALLPQLVAALDVPVIAAGGIADARGVAAARALGAAGVQVGTAYLLCDESRTSALHRQALQSPAAERTVLTTLFSGRPARGMVNRLIRELGPRPEAVPAFPLASNAIGSLRAAAEPQGISDFSPLWAGQNASGCQAVPAAQLTHSLAVGWSD</sequence>
<name>A0A0D9AEF2_STUST</name>
<organism evidence="12 13">
    <name type="scientific">Stutzerimonas stutzeri</name>
    <name type="common">Pseudomonas stutzeri</name>
    <dbReference type="NCBI Taxonomy" id="316"/>
    <lineage>
        <taxon>Bacteria</taxon>
        <taxon>Pseudomonadati</taxon>
        <taxon>Pseudomonadota</taxon>
        <taxon>Gammaproteobacteria</taxon>
        <taxon>Pseudomonadales</taxon>
        <taxon>Pseudomonadaceae</taxon>
        <taxon>Stutzerimonas</taxon>
    </lineage>
</organism>
<dbReference type="InterPro" id="IPR013785">
    <property type="entry name" value="Aldolase_TIM"/>
</dbReference>
<keyword evidence="12" id="KW-0223">Dioxygenase</keyword>
<comment type="catalytic activity">
    <reaction evidence="10">
        <text>3 propionate 3-nitronate + 3 O2 + H2O = 3 3-oxopropanoate + 2 nitrate + nitrite + H2O2 + 3 H(+)</text>
        <dbReference type="Rhea" id="RHEA:57332"/>
        <dbReference type="ChEBI" id="CHEBI:15377"/>
        <dbReference type="ChEBI" id="CHEBI:15378"/>
        <dbReference type="ChEBI" id="CHEBI:15379"/>
        <dbReference type="ChEBI" id="CHEBI:16240"/>
        <dbReference type="ChEBI" id="CHEBI:16301"/>
        <dbReference type="ChEBI" id="CHEBI:17632"/>
        <dbReference type="ChEBI" id="CHEBI:33190"/>
        <dbReference type="ChEBI" id="CHEBI:136067"/>
    </reaction>
</comment>
<comment type="cofactor">
    <cofactor evidence="1">
        <name>FMN</name>
        <dbReference type="ChEBI" id="CHEBI:58210"/>
    </cofactor>
</comment>
<dbReference type="RefSeq" id="WP_045163895.1">
    <property type="nucleotide sequence ID" value="NZ_JYHV01000037.1"/>
</dbReference>
<accession>A0A0D9AEF2</accession>
<evidence type="ECO:0000313" key="13">
    <source>
        <dbReference type="Proteomes" id="UP000032487"/>
    </source>
</evidence>
<evidence type="ECO:0000256" key="4">
    <source>
        <dbReference type="ARBA" id="ARBA00022630"/>
    </source>
</evidence>
<dbReference type="Proteomes" id="UP000032487">
    <property type="component" value="Unassembled WGS sequence"/>
</dbReference>
<evidence type="ECO:0000256" key="8">
    <source>
        <dbReference type="ARBA" id="ARBA00023033"/>
    </source>
</evidence>
<dbReference type="CDD" id="cd04730">
    <property type="entry name" value="NPD_like"/>
    <property type="match status" value="1"/>
</dbReference>
<dbReference type="PATRIC" id="fig|316.101.peg.2766"/>
<gene>
    <name evidence="12" type="ORF">UF78_19640</name>
</gene>
<evidence type="ECO:0000256" key="10">
    <source>
        <dbReference type="ARBA" id="ARBA00049401"/>
    </source>
</evidence>
<dbReference type="PANTHER" id="PTHR42747">
    <property type="entry name" value="NITRONATE MONOOXYGENASE-RELATED"/>
    <property type="match status" value="1"/>
</dbReference>
<evidence type="ECO:0000256" key="1">
    <source>
        <dbReference type="ARBA" id="ARBA00001917"/>
    </source>
</evidence>
<evidence type="ECO:0000256" key="9">
    <source>
        <dbReference type="ARBA" id="ARBA00031155"/>
    </source>
</evidence>
<dbReference type="GO" id="GO:0000166">
    <property type="term" value="F:nucleotide binding"/>
    <property type="evidence" value="ECO:0007669"/>
    <property type="project" value="UniProtKB-KW"/>
</dbReference>
<dbReference type="Gene3D" id="3.20.20.70">
    <property type="entry name" value="Aldolase class I"/>
    <property type="match status" value="1"/>
</dbReference>
<comment type="caution">
    <text evidence="12">The sequence shown here is derived from an EMBL/GenBank/DDBJ whole genome shotgun (WGS) entry which is preliminary data.</text>
</comment>
<dbReference type="GO" id="GO:0051213">
    <property type="term" value="F:dioxygenase activity"/>
    <property type="evidence" value="ECO:0007669"/>
    <property type="project" value="UniProtKB-KW"/>
</dbReference>
<dbReference type="InterPro" id="IPR004136">
    <property type="entry name" value="NMO"/>
</dbReference>
<keyword evidence="7" id="KW-0560">Oxidoreductase</keyword>
<evidence type="ECO:0000256" key="6">
    <source>
        <dbReference type="ARBA" id="ARBA00022741"/>
    </source>
</evidence>
<evidence type="ECO:0000256" key="11">
    <source>
        <dbReference type="ARBA" id="ARBA00067136"/>
    </source>
</evidence>
<dbReference type="OrthoDB" id="9778912at2"/>
<keyword evidence="6" id="KW-0547">Nucleotide-binding</keyword>
<evidence type="ECO:0000256" key="7">
    <source>
        <dbReference type="ARBA" id="ARBA00023002"/>
    </source>
</evidence>
<dbReference type="PANTHER" id="PTHR42747:SF3">
    <property type="entry name" value="NITRONATE MONOOXYGENASE-RELATED"/>
    <property type="match status" value="1"/>
</dbReference>
<protein>
    <recommendedName>
        <fullName evidence="11">Nitronate monooxygenase</fullName>
    </recommendedName>
    <alternativeName>
        <fullName evidence="9">Propionate 3-nitronate monooxygenase</fullName>
    </alternativeName>
</protein>
<comment type="similarity">
    <text evidence="2">Belongs to the nitronate monooxygenase family. NMO class I subfamily.</text>
</comment>
<dbReference type="AlphaFoldDB" id="A0A0D9AEF2"/>
<evidence type="ECO:0000256" key="2">
    <source>
        <dbReference type="ARBA" id="ARBA00009881"/>
    </source>
</evidence>
<keyword evidence="8" id="KW-0503">Monooxygenase</keyword>
<dbReference type="GO" id="GO:0009636">
    <property type="term" value="P:response to toxic substance"/>
    <property type="evidence" value="ECO:0007669"/>
    <property type="project" value="UniProtKB-KW"/>
</dbReference>
<evidence type="ECO:0000313" key="12">
    <source>
        <dbReference type="EMBL" id="KJH79385.1"/>
    </source>
</evidence>
<proteinExistence type="inferred from homology"/>
<keyword evidence="5" id="KW-0288">FMN</keyword>